<dbReference type="PANTHER" id="PTHR46211:SF1">
    <property type="entry name" value="GLYCEROPHOSPHODIESTER PHOSPHODIESTERASE, CYTOPLASMIC"/>
    <property type="match status" value="1"/>
</dbReference>
<dbReference type="Pfam" id="PF03009">
    <property type="entry name" value="GDPD"/>
    <property type="match status" value="1"/>
</dbReference>
<keyword evidence="2" id="KW-0378">Hydrolase</keyword>
<reference evidence="3" key="1">
    <citation type="submission" date="2008-08" db="EMBL/GenBank/DDBJ databases">
        <title>The complete genome sequence of Coprothermobacter proteolyticus strain ATCC 5245 / DSM 5265 / BT.</title>
        <authorList>
            <person name="Dodson R.J."/>
            <person name="Durkin A.S."/>
            <person name="Wu M."/>
            <person name="Eisen J."/>
            <person name="Sutton G."/>
        </authorList>
    </citation>
    <scope>NUCLEOTIDE SEQUENCE [LARGE SCALE GENOMIC DNA]</scope>
    <source>
        <strain evidence="3">ATCC 35245 / DSM 5265 / OCM 4 / BT</strain>
    </source>
</reference>
<sequence>MKDTTKQFLLLGHRGSSLLWPENTLEAFSKALEAGADGFELDVMVTTDGTAVLFHDPNLKRLHGIDVGVEELSYDQLRDLLNGKQQVCTLQEALSLADDYDCWVDIEIKTMQWHVVRETVSKFSPKKKIISSFRHDVVSDWAKLDNGRYLFAYIYQHFPKDIDAYLSEVDLLKPEISFLDERYDGIADRVLPWTVNEKNKIVELKQKAFFGAISDFPNLLEEENQRISQNAGYLISAVKNIEITADGIKLVLVNTLAPVQIKEISSDAEVETSEQLPTWWDVGKSLTVVIRGNPSYLLVDTSYTGVMSFPFNQLMKWLQKGINEN</sequence>
<evidence type="ECO:0000259" key="1">
    <source>
        <dbReference type="PROSITE" id="PS51704"/>
    </source>
</evidence>
<reference evidence="2 3" key="2">
    <citation type="journal article" date="2014" name="Genome Announc.">
        <title>Complete Genome Sequence of Coprothermobacter proteolyticus DSM 5265.</title>
        <authorList>
            <person name="Alexiev A."/>
            <person name="Coil D.A."/>
            <person name="Badger J.H."/>
            <person name="Enticknap J."/>
            <person name="Ward N."/>
            <person name="Robb F.T."/>
            <person name="Eisen J.A."/>
        </authorList>
    </citation>
    <scope>NUCLEOTIDE SEQUENCE [LARGE SCALE GENOMIC DNA]</scope>
    <source>
        <strain evidence="3">ATCC 35245 / DSM 5265 / OCM 4 / BT</strain>
    </source>
</reference>
<dbReference type="STRING" id="309798.COPRO5265_0267"/>
<dbReference type="PROSITE" id="PS50007">
    <property type="entry name" value="PIPLC_X_DOMAIN"/>
    <property type="match status" value="1"/>
</dbReference>
<dbReference type="Gene3D" id="3.20.20.190">
    <property type="entry name" value="Phosphatidylinositol (PI) phosphodiesterase"/>
    <property type="match status" value="1"/>
</dbReference>
<dbReference type="SUPFAM" id="SSF51695">
    <property type="entry name" value="PLC-like phosphodiesterases"/>
    <property type="match status" value="1"/>
</dbReference>
<dbReference type="PROSITE" id="PS51704">
    <property type="entry name" value="GP_PDE"/>
    <property type="match status" value="1"/>
</dbReference>
<dbReference type="Proteomes" id="UP000001732">
    <property type="component" value="Chromosome"/>
</dbReference>
<keyword evidence="3" id="KW-1185">Reference proteome</keyword>
<gene>
    <name evidence="2" type="ordered locus">COPRO5265_0267</name>
</gene>
<feature type="domain" description="GP-PDE" evidence="1">
    <location>
        <begin position="8"/>
        <end position="224"/>
    </location>
</feature>
<accession>B5Y787</accession>
<dbReference type="EMBL" id="CP001145">
    <property type="protein sequence ID" value="ACI17984.1"/>
    <property type="molecule type" value="Genomic_DNA"/>
</dbReference>
<evidence type="ECO:0000313" key="2">
    <source>
        <dbReference type="EMBL" id="ACI17984.1"/>
    </source>
</evidence>
<protein>
    <submittedName>
        <fullName evidence="2">Glycerophosphoryl diester phosphodiesterase, putative</fullName>
        <ecNumber evidence="2">3.1.4.46</ecNumber>
    </submittedName>
</protein>
<proteinExistence type="predicted"/>
<name>B5Y787_COPPD</name>
<dbReference type="EC" id="3.1.4.46" evidence="2"/>
<dbReference type="eggNOG" id="COG0584">
    <property type="taxonomic scope" value="Bacteria"/>
</dbReference>
<dbReference type="PANTHER" id="PTHR46211">
    <property type="entry name" value="GLYCEROPHOSPHORYL DIESTER PHOSPHODIESTERASE"/>
    <property type="match status" value="1"/>
</dbReference>
<dbReference type="InterPro" id="IPR030395">
    <property type="entry name" value="GP_PDE_dom"/>
</dbReference>
<dbReference type="InterPro" id="IPR017946">
    <property type="entry name" value="PLC-like_Pdiesterase_TIM-brl"/>
</dbReference>
<dbReference type="KEGG" id="cpo:COPRO5265_0267"/>
<dbReference type="AlphaFoldDB" id="B5Y787"/>
<organism evidence="2 3">
    <name type="scientific">Coprothermobacter proteolyticus (strain ATCC 35245 / DSM 5265 / OCM 4 / BT)</name>
    <dbReference type="NCBI Taxonomy" id="309798"/>
    <lineage>
        <taxon>Bacteria</taxon>
        <taxon>Pseudomonadati</taxon>
        <taxon>Coprothermobacterota</taxon>
        <taxon>Coprothermobacteria</taxon>
        <taxon>Coprothermobacterales</taxon>
        <taxon>Coprothermobacteraceae</taxon>
        <taxon>Coprothermobacter</taxon>
    </lineage>
</organism>
<dbReference type="GO" id="GO:0008889">
    <property type="term" value="F:glycerophosphodiester phosphodiesterase activity"/>
    <property type="evidence" value="ECO:0007669"/>
    <property type="project" value="UniProtKB-EC"/>
</dbReference>
<evidence type="ECO:0000313" key="3">
    <source>
        <dbReference type="Proteomes" id="UP000001732"/>
    </source>
</evidence>
<dbReference type="GO" id="GO:0006629">
    <property type="term" value="P:lipid metabolic process"/>
    <property type="evidence" value="ECO:0007669"/>
    <property type="project" value="InterPro"/>
</dbReference>
<dbReference type="HOGENOM" id="CLU_030006_3_3_9"/>